<dbReference type="InterPro" id="IPR003721">
    <property type="entry name" value="Pantoate_ligase"/>
</dbReference>
<dbReference type="UniPathway" id="UPA00028">
    <property type="reaction ID" value="UER00005"/>
</dbReference>
<evidence type="ECO:0000256" key="10">
    <source>
        <dbReference type="ARBA" id="ARBA00022840"/>
    </source>
</evidence>
<keyword evidence="8 15" id="KW-0566">Pantothenate biosynthesis</keyword>
<dbReference type="GO" id="GO:0005524">
    <property type="term" value="F:ATP binding"/>
    <property type="evidence" value="ECO:0007669"/>
    <property type="project" value="UniProtKB-KW"/>
</dbReference>
<feature type="binding site" evidence="15">
    <location>
        <position position="73"/>
    </location>
    <ligand>
        <name>beta-alanine</name>
        <dbReference type="ChEBI" id="CHEBI:57966"/>
    </ligand>
</feature>
<feature type="binding site" evidence="15">
    <location>
        <position position="188"/>
    </location>
    <ligand>
        <name>ATP</name>
        <dbReference type="ChEBI" id="CHEBI:30616"/>
    </ligand>
</feature>
<dbReference type="PANTHER" id="PTHR21299">
    <property type="entry name" value="CYTIDYLATE KINASE/PANTOATE-BETA-ALANINE LIGASE"/>
    <property type="match status" value="1"/>
</dbReference>
<protein>
    <recommendedName>
        <fullName evidence="5 15">Pantothenate synthetase</fullName>
        <shortName evidence="15">PS</shortName>
        <ecNumber evidence="4 15">6.3.2.1</ecNumber>
    </recommendedName>
    <alternativeName>
        <fullName evidence="14 15">Pantoate--beta-alanine ligase</fullName>
    </alternativeName>
    <alternativeName>
        <fullName evidence="11 15">Pantoate-activating enzyme</fullName>
    </alternativeName>
</protein>
<evidence type="ECO:0000313" key="16">
    <source>
        <dbReference type="EMBL" id="TWS20548.1"/>
    </source>
</evidence>
<dbReference type="Pfam" id="PF02569">
    <property type="entry name" value="Pantoate_ligase"/>
    <property type="match status" value="1"/>
</dbReference>
<dbReference type="RefSeq" id="WP_146559768.1">
    <property type="nucleotide sequence ID" value="NZ_VIGW01000002.1"/>
</dbReference>
<keyword evidence="17" id="KW-1185">Reference proteome</keyword>
<evidence type="ECO:0000256" key="12">
    <source>
        <dbReference type="ARBA" id="ARBA00048258"/>
    </source>
</evidence>
<dbReference type="GO" id="GO:0015940">
    <property type="term" value="P:pantothenate biosynthetic process"/>
    <property type="evidence" value="ECO:0007669"/>
    <property type="project" value="UniProtKB-UniRule"/>
</dbReference>
<dbReference type="NCBIfam" id="TIGR00018">
    <property type="entry name" value="panC"/>
    <property type="match status" value="1"/>
</dbReference>
<sequence length="310" mass="32723">MSAPTRPYTPGQLTVHHDPAQLTKVTTALKSTGRQIAFVPTMGALHAGHLELVHAARLNGAVVVVSIFVNPLQFGANEDLDAYPRTLDADVEKLRAAGVELVFAPSAADMYPNGPRTTIQPGPAGLGLEADSRPTHFAGMLTVVNKLLNIVRPHAAYFGEKDYQQLVLVRQMVTDLNMDVRIVGVPTVREADGLALSSRNVYLSDDEREAATALSAALLAGAYAAQGGEPAILAAANEVLASRPGIEVQYLELRAPDLGPAPEKGDGRLLVAAKLGTTRLLDNVGIAIGTGFLEESDAERAALVDEVEAQ</sequence>
<dbReference type="InterPro" id="IPR014729">
    <property type="entry name" value="Rossmann-like_a/b/a_fold"/>
</dbReference>
<evidence type="ECO:0000256" key="4">
    <source>
        <dbReference type="ARBA" id="ARBA00012219"/>
    </source>
</evidence>
<evidence type="ECO:0000256" key="6">
    <source>
        <dbReference type="ARBA" id="ARBA00022490"/>
    </source>
</evidence>
<evidence type="ECO:0000256" key="15">
    <source>
        <dbReference type="HAMAP-Rule" id="MF_00158"/>
    </source>
</evidence>
<dbReference type="InterPro" id="IPR042176">
    <property type="entry name" value="Pantoate_ligase_C"/>
</dbReference>
<comment type="caution">
    <text evidence="16">The sequence shown here is derived from an EMBL/GenBank/DDBJ whole genome shotgun (WGS) entry which is preliminary data.</text>
</comment>
<evidence type="ECO:0000256" key="3">
    <source>
        <dbReference type="ARBA" id="ARBA00009256"/>
    </source>
</evidence>
<accession>A0A5C5RD26</accession>
<dbReference type="CDD" id="cd00560">
    <property type="entry name" value="PanC"/>
    <property type="match status" value="1"/>
</dbReference>
<comment type="similarity">
    <text evidence="3 15">Belongs to the pantothenate synthetase family.</text>
</comment>
<evidence type="ECO:0000256" key="7">
    <source>
        <dbReference type="ARBA" id="ARBA00022598"/>
    </source>
</evidence>
<dbReference type="OrthoDB" id="9773087at2"/>
<proteinExistence type="inferred from homology"/>
<comment type="function">
    <text evidence="13 15">Catalyzes the condensation of pantoate with beta-alanine in an ATP-dependent reaction via a pantoyl-adenylate intermediate.</text>
</comment>
<reference evidence="16 17" key="1">
    <citation type="submission" date="2019-06" db="EMBL/GenBank/DDBJ databases">
        <title>Tsukamurella conjunctivitidis sp. nov., Tsukamurella assacharolytica sp. nov. and Tsukamurella sputae sp. nov. isolated from patients with conjunctivitis, bacteraemia (lymphoma) and respiratory infection (sputum) in Hong Kong.</title>
        <authorList>
            <person name="Teng J.L.L."/>
            <person name="Lee H.H."/>
            <person name="Fong J.Y.H."/>
            <person name="Fok K.M.N."/>
            <person name="Lau S.K.P."/>
            <person name="Woo P.C.Y."/>
        </authorList>
    </citation>
    <scope>NUCLEOTIDE SEQUENCE [LARGE SCALE GENOMIC DNA]</scope>
    <source>
        <strain evidence="16 17">HKU71</strain>
    </source>
</reference>
<feature type="binding site" evidence="15">
    <location>
        <position position="73"/>
    </location>
    <ligand>
        <name>(R)-pantoate</name>
        <dbReference type="ChEBI" id="CHEBI:15980"/>
    </ligand>
</feature>
<evidence type="ECO:0000256" key="8">
    <source>
        <dbReference type="ARBA" id="ARBA00022655"/>
    </source>
</evidence>
<evidence type="ECO:0000256" key="2">
    <source>
        <dbReference type="ARBA" id="ARBA00004990"/>
    </source>
</evidence>
<name>A0A5C5RD26_9ACTN</name>
<evidence type="ECO:0000256" key="5">
    <source>
        <dbReference type="ARBA" id="ARBA00014155"/>
    </source>
</evidence>
<dbReference type="FunFam" id="3.40.50.620:FF:000114">
    <property type="entry name" value="Pantothenate synthetase"/>
    <property type="match status" value="1"/>
</dbReference>
<comment type="miscellaneous">
    <text evidence="15">The reaction proceeds by a bi uni uni bi ping pong mechanism.</text>
</comment>
<evidence type="ECO:0000256" key="14">
    <source>
        <dbReference type="ARBA" id="ARBA00077433"/>
    </source>
</evidence>
<comment type="pathway">
    <text evidence="2 15">Cofactor biosynthesis; (R)-pantothenate biosynthesis; (R)-pantothenate from (R)-pantoate and beta-alanine: step 1/1.</text>
</comment>
<feature type="binding site" evidence="15">
    <location>
        <begin position="196"/>
        <end position="199"/>
    </location>
    <ligand>
        <name>ATP</name>
        <dbReference type="ChEBI" id="CHEBI:30616"/>
    </ligand>
</feature>
<dbReference type="GO" id="GO:0005829">
    <property type="term" value="C:cytosol"/>
    <property type="evidence" value="ECO:0007669"/>
    <property type="project" value="TreeGrafter"/>
</dbReference>
<keyword evidence="9 15" id="KW-0547">Nucleotide-binding</keyword>
<evidence type="ECO:0000256" key="13">
    <source>
        <dbReference type="ARBA" id="ARBA00055042"/>
    </source>
</evidence>
<gene>
    <name evidence="15" type="primary">panC</name>
    <name evidence="16" type="ORF">FK529_04160</name>
</gene>
<dbReference type="GO" id="GO:0004592">
    <property type="term" value="F:pantoate-beta-alanine ligase activity"/>
    <property type="evidence" value="ECO:0007669"/>
    <property type="project" value="UniProtKB-UniRule"/>
</dbReference>
<evidence type="ECO:0000256" key="11">
    <source>
        <dbReference type="ARBA" id="ARBA00032806"/>
    </source>
</evidence>
<organism evidence="16 17">
    <name type="scientific">Tsukamurella asaccharolytica</name>
    <dbReference type="NCBI Taxonomy" id="2592067"/>
    <lineage>
        <taxon>Bacteria</taxon>
        <taxon>Bacillati</taxon>
        <taxon>Actinomycetota</taxon>
        <taxon>Actinomycetes</taxon>
        <taxon>Mycobacteriales</taxon>
        <taxon>Tsukamurellaceae</taxon>
        <taxon>Tsukamurella</taxon>
    </lineage>
</organism>
<keyword evidence="7 15" id="KW-0436">Ligase</keyword>
<keyword evidence="10 15" id="KW-0067">ATP-binding</keyword>
<evidence type="ECO:0000313" key="17">
    <source>
        <dbReference type="Proteomes" id="UP000317291"/>
    </source>
</evidence>
<dbReference type="Gene3D" id="3.30.1300.10">
    <property type="entry name" value="Pantoate-beta-alanine ligase, C-terminal domain"/>
    <property type="match status" value="1"/>
</dbReference>
<dbReference type="EC" id="6.3.2.1" evidence="4 15"/>
<dbReference type="SUPFAM" id="SSF52374">
    <property type="entry name" value="Nucleotidylyl transferase"/>
    <property type="match status" value="1"/>
</dbReference>
<feature type="binding site" evidence="15">
    <location>
        <position position="165"/>
    </location>
    <ligand>
        <name>(R)-pantoate</name>
        <dbReference type="ChEBI" id="CHEBI:15980"/>
    </ligand>
</feature>
<feature type="binding site" evidence="15">
    <location>
        <begin position="42"/>
        <end position="49"/>
    </location>
    <ligand>
        <name>ATP</name>
        <dbReference type="ChEBI" id="CHEBI:30616"/>
    </ligand>
</feature>
<comment type="subcellular location">
    <subcellularLocation>
        <location evidence="1 15">Cytoplasm</location>
    </subcellularLocation>
</comment>
<dbReference type="PANTHER" id="PTHR21299:SF1">
    <property type="entry name" value="PANTOATE--BETA-ALANINE LIGASE"/>
    <property type="match status" value="1"/>
</dbReference>
<dbReference type="Proteomes" id="UP000317291">
    <property type="component" value="Unassembled WGS sequence"/>
</dbReference>
<dbReference type="AlphaFoldDB" id="A0A5C5RD26"/>
<dbReference type="Gene3D" id="3.40.50.620">
    <property type="entry name" value="HUPs"/>
    <property type="match status" value="1"/>
</dbReference>
<dbReference type="EMBL" id="VIGW01000002">
    <property type="protein sequence ID" value="TWS20548.1"/>
    <property type="molecule type" value="Genomic_DNA"/>
</dbReference>
<comment type="subunit">
    <text evidence="15">Homodimer.</text>
</comment>
<evidence type="ECO:0000256" key="1">
    <source>
        <dbReference type="ARBA" id="ARBA00004496"/>
    </source>
</evidence>
<evidence type="ECO:0000256" key="9">
    <source>
        <dbReference type="ARBA" id="ARBA00022741"/>
    </source>
</evidence>
<dbReference type="HAMAP" id="MF_00158">
    <property type="entry name" value="PanC"/>
    <property type="match status" value="1"/>
</dbReference>
<keyword evidence="6 15" id="KW-0963">Cytoplasm</keyword>
<comment type="catalytic activity">
    <reaction evidence="12 15">
        <text>(R)-pantoate + beta-alanine + ATP = (R)-pantothenate + AMP + diphosphate + H(+)</text>
        <dbReference type="Rhea" id="RHEA:10912"/>
        <dbReference type="ChEBI" id="CHEBI:15378"/>
        <dbReference type="ChEBI" id="CHEBI:15980"/>
        <dbReference type="ChEBI" id="CHEBI:29032"/>
        <dbReference type="ChEBI" id="CHEBI:30616"/>
        <dbReference type="ChEBI" id="CHEBI:33019"/>
        <dbReference type="ChEBI" id="CHEBI:57966"/>
        <dbReference type="ChEBI" id="CHEBI:456215"/>
        <dbReference type="EC" id="6.3.2.1"/>
    </reaction>
</comment>
<feature type="active site" description="Proton donor" evidence="15">
    <location>
        <position position="49"/>
    </location>
</feature>
<feature type="binding site" evidence="15">
    <location>
        <begin position="159"/>
        <end position="162"/>
    </location>
    <ligand>
        <name>ATP</name>
        <dbReference type="ChEBI" id="CHEBI:30616"/>
    </ligand>
</feature>